<dbReference type="SUPFAM" id="SSF52266">
    <property type="entry name" value="SGNH hydrolase"/>
    <property type="match status" value="1"/>
</dbReference>
<dbReference type="Proteomes" id="UP000279089">
    <property type="component" value="Unassembled WGS sequence"/>
</dbReference>
<evidence type="ECO:0000313" key="4">
    <source>
        <dbReference type="Proteomes" id="UP000279089"/>
    </source>
</evidence>
<dbReference type="AlphaFoldDB" id="A0A3N4MMQ7"/>
<comment type="caution">
    <text evidence="3">The sequence shown here is derived from an EMBL/GenBank/DDBJ whole genome shotgun (WGS) entry which is preliminary data.</text>
</comment>
<dbReference type="InterPro" id="IPR051532">
    <property type="entry name" value="Ester_Hydrolysis_Enzymes"/>
</dbReference>
<dbReference type="RefSeq" id="WP_120516803.1">
    <property type="nucleotide sequence ID" value="NZ_QXZY01000007.1"/>
</dbReference>
<dbReference type="PANTHER" id="PTHR30383">
    <property type="entry name" value="THIOESTERASE 1/PROTEASE 1/LYSOPHOSPHOLIPASE L1"/>
    <property type="match status" value="1"/>
</dbReference>
<feature type="chain" id="PRO_5018262814" evidence="1">
    <location>
        <begin position="21"/>
        <end position="223"/>
    </location>
</feature>
<protein>
    <submittedName>
        <fullName evidence="3">GDSL family lipase</fullName>
    </submittedName>
</protein>
<dbReference type="InterPro" id="IPR036514">
    <property type="entry name" value="SGNH_hydro_sf"/>
</dbReference>
<name>A0A3N4MMQ7_9BACT</name>
<gene>
    <name evidence="3" type="ORF">EG028_12800</name>
</gene>
<feature type="signal peptide" evidence="1">
    <location>
        <begin position="1"/>
        <end position="20"/>
    </location>
</feature>
<dbReference type="InterPro" id="IPR013830">
    <property type="entry name" value="SGNH_hydro"/>
</dbReference>
<accession>A0A3N4MMQ7</accession>
<dbReference type="Pfam" id="PF13472">
    <property type="entry name" value="Lipase_GDSL_2"/>
    <property type="match status" value="1"/>
</dbReference>
<evidence type="ECO:0000256" key="1">
    <source>
        <dbReference type="SAM" id="SignalP"/>
    </source>
</evidence>
<evidence type="ECO:0000313" key="3">
    <source>
        <dbReference type="EMBL" id="RPD40889.1"/>
    </source>
</evidence>
<sequence length="223" mass="24644">MKRQVIIAALALLAASSAYAQQMDSSYDNTHYKERMALFATLPAQKKTIVFLGNSITEAGKWNDILPGMPVQNRGISGDVTFGVLARLPQIIAGKPAKVFLLIGVNDLKRGTPVDVIVRNYERITDMLKAGSPKTKIYLQSVLPVNDSILVEGFKKVTNANVALVNEGLQRIAREKGCTYVNLHEVFADARGQLKIEETPDGLHLRVGSYPAWVNYLRSKKYL</sequence>
<proteinExistence type="predicted"/>
<keyword evidence="1" id="KW-0732">Signal</keyword>
<dbReference type="GO" id="GO:0004622">
    <property type="term" value="F:phosphatidylcholine lysophospholipase activity"/>
    <property type="evidence" value="ECO:0007669"/>
    <property type="project" value="TreeGrafter"/>
</dbReference>
<organism evidence="3 4">
    <name type="scientific">Chitinophaga barathri</name>
    <dbReference type="NCBI Taxonomy" id="1647451"/>
    <lineage>
        <taxon>Bacteria</taxon>
        <taxon>Pseudomonadati</taxon>
        <taxon>Bacteroidota</taxon>
        <taxon>Chitinophagia</taxon>
        <taxon>Chitinophagales</taxon>
        <taxon>Chitinophagaceae</taxon>
        <taxon>Chitinophaga</taxon>
    </lineage>
</organism>
<dbReference type="PANTHER" id="PTHR30383:SF5">
    <property type="entry name" value="SGNH HYDROLASE-TYPE ESTERASE DOMAIN-CONTAINING PROTEIN"/>
    <property type="match status" value="1"/>
</dbReference>
<reference evidence="4" key="1">
    <citation type="submission" date="2018-11" db="EMBL/GenBank/DDBJ databases">
        <title>Chitinophaga lutea sp.nov., isolate from arsenic contaminated soil.</title>
        <authorList>
            <person name="Zong Y."/>
        </authorList>
    </citation>
    <scope>NUCLEOTIDE SEQUENCE [LARGE SCALE GENOMIC DNA]</scope>
    <source>
        <strain evidence="4">YLT18</strain>
    </source>
</reference>
<dbReference type="OrthoDB" id="9790057at2"/>
<dbReference type="EMBL" id="RMBX01000006">
    <property type="protein sequence ID" value="RPD40889.1"/>
    <property type="molecule type" value="Genomic_DNA"/>
</dbReference>
<evidence type="ECO:0000259" key="2">
    <source>
        <dbReference type="Pfam" id="PF13472"/>
    </source>
</evidence>
<dbReference type="Gene3D" id="3.40.50.1110">
    <property type="entry name" value="SGNH hydrolase"/>
    <property type="match status" value="1"/>
</dbReference>
<keyword evidence="4" id="KW-1185">Reference proteome</keyword>
<feature type="domain" description="SGNH hydrolase-type esterase" evidence="2">
    <location>
        <begin position="51"/>
        <end position="205"/>
    </location>
</feature>